<keyword evidence="3" id="KW-1185">Reference proteome</keyword>
<evidence type="ECO:0000256" key="1">
    <source>
        <dbReference type="SAM" id="MobiDB-lite"/>
    </source>
</evidence>
<reference evidence="2" key="1">
    <citation type="submission" date="2018-01" db="EMBL/GenBank/DDBJ databases">
        <authorList>
            <person name="Mao J.F."/>
        </authorList>
    </citation>
    <scope>NUCLEOTIDE SEQUENCE</scope>
    <source>
        <strain evidence="2">Huo1</strain>
        <tissue evidence="2">Leaf</tissue>
    </source>
</reference>
<dbReference type="PANTHER" id="PTHR36407">
    <property type="entry name" value="MEDIATOR-ASSOCIATED PROTEIN 2"/>
    <property type="match status" value="1"/>
</dbReference>
<comment type="caution">
    <text evidence="2">The sequence shown here is derived from an EMBL/GenBank/DDBJ whole genome shotgun (WGS) entry which is preliminary data.</text>
</comment>
<evidence type="ECO:0000313" key="3">
    <source>
        <dbReference type="Proteomes" id="UP000298416"/>
    </source>
</evidence>
<dbReference type="PANTHER" id="PTHR36407:SF1">
    <property type="entry name" value="MEDIATOR-ASSOCIATED PROTEIN 2"/>
    <property type="match status" value="1"/>
</dbReference>
<feature type="compositionally biased region" description="Polar residues" evidence="1">
    <location>
        <begin position="192"/>
        <end position="220"/>
    </location>
</feature>
<feature type="compositionally biased region" description="Low complexity" evidence="1">
    <location>
        <begin position="173"/>
        <end position="189"/>
    </location>
</feature>
<dbReference type="Proteomes" id="UP000298416">
    <property type="component" value="Unassembled WGS sequence"/>
</dbReference>
<evidence type="ECO:0000313" key="2">
    <source>
        <dbReference type="EMBL" id="KAG6422775.1"/>
    </source>
</evidence>
<feature type="compositionally biased region" description="Polar residues" evidence="1">
    <location>
        <begin position="236"/>
        <end position="254"/>
    </location>
</feature>
<sequence length="268" mass="29447">MKVKLSMRVDENLGTKSTSIEDGVFNCKIGFLGTWRCPQEVYALCLYMDDAVDTSYRPGPDFVDDDREPLINLDSSDSTELWLIQLPLDQNLEFDGQQVSLKLQGDGSIGSFESSSGKSYEMYSTKSQGPKETVFLSSGSEAKIAGKISRHVSLIHYPDPSEVQKRSMLNISLSQRSSMTTSSLSGRRLATPSRSTKTRNSLGMSGYSTPSSRTKSTVTGSGEPPKSSKRKRVDSAQDSGKNNSAVTSIDSVQHSQETKSKKKRKTER</sequence>
<organism evidence="2">
    <name type="scientific">Salvia splendens</name>
    <name type="common">Scarlet sage</name>
    <dbReference type="NCBI Taxonomy" id="180675"/>
    <lineage>
        <taxon>Eukaryota</taxon>
        <taxon>Viridiplantae</taxon>
        <taxon>Streptophyta</taxon>
        <taxon>Embryophyta</taxon>
        <taxon>Tracheophyta</taxon>
        <taxon>Spermatophyta</taxon>
        <taxon>Magnoliopsida</taxon>
        <taxon>eudicotyledons</taxon>
        <taxon>Gunneridae</taxon>
        <taxon>Pentapetalae</taxon>
        <taxon>asterids</taxon>
        <taxon>lamiids</taxon>
        <taxon>Lamiales</taxon>
        <taxon>Lamiaceae</taxon>
        <taxon>Nepetoideae</taxon>
        <taxon>Mentheae</taxon>
        <taxon>Salviinae</taxon>
        <taxon>Salvia</taxon>
        <taxon>Salvia subgen. Calosphace</taxon>
        <taxon>core Calosphace</taxon>
    </lineage>
</organism>
<dbReference type="InterPro" id="IPR038823">
    <property type="entry name" value="MED2_plant"/>
</dbReference>
<reference evidence="2" key="2">
    <citation type="submission" date="2020-08" db="EMBL/GenBank/DDBJ databases">
        <title>Plant Genome Project.</title>
        <authorList>
            <person name="Zhang R.-G."/>
        </authorList>
    </citation>
    <scope>NUCLEOTIDE SEQUENCE</scope>
    <source>
        <strain evidence="2">Huo1</strain>
        <tissue evidence="2">Leaf</tissue>
    </source>
</reference>
<gene>
    <name evidence="2" type="ORF">SASPL_113156</name>
</gene>
<accession>A0A8X8XYF4</accession>
<name>A0A8X8XYF4_SALSN</name>
<protein>
    <submittedName>
        <fullName evidence="2">Uncharacterized protein</fullName>
    </submittedName>
</protein>
<proteinExistence type="predicted"/>
<feature type="region of interest" description="Disordered" evidence="1">
    <location>
        <begin position="173"/>
        <end position="268"/>
    </location>
</feature>
<dbReference type="AlphaFoldDB" id="A0A8X8XYF4"/>
<dbReference type="EMBL" id="PNBA02000005">
    <property type="protein sequence ID" value="KAG6422775.1"/>
    <property type="molecule type" value="Genomic_DNA"/>
</dbReference>